<dbReference type="GO" id="GO:0046872">
    <property type="term" value="F:metal ion binding"/>
    <property type="evidence" value="ECO:0007669"/>
    <property type="project" value="UniProtKB-KW"/>
</dbReference>
<dbReference type="InterPro" id="IPR036188">
    <property type="entry name" value="FAD/NAD-bd_sf"/>
</dbReference>
<accession>A0A511UZL0</accession>
<dbReference type="GO" id="GO:0051537">
    <property type="term" value="F:2 iron, 2 sulfur cluster binding"/>
    <property type="evidence" value="ECO:0007669"/>
    <property type="project" value="UniProtKB-KW"/>
</dbReference>
<dbReference type="PROSITE" id="PS51296">
    <property type="entry name" value="RIESKE"/>
    <property type="match status" value="1"/>
</dbReference>
<evidence type="ECO:0000256" key="2">
    <source>
        <dbReference type="ARBA" id="ARBA00022723"/>
    </source>
</evidence>
<keyword evidence="1" id="KW-0001">2Fe-2S</keyword>
<protein>
    <submittedName>
        <fullName evidence="7">(2Fe-2S)-binding protein</fullName>
    </submittedName>
</protein>
<keyword evidence="5" id="KW-1015">Disulfide bond</keyword>
<dbReference type="GO" id="GO:0016705">
    <property type="term" value="F:oxidoreductase activity, acting on paired donors, with incorporation or reduction of molecular oxygen"/>
    <property type="evidence" value="ECO:0007669"/>
    <property type="project" value="UniProtKB-ARBA"/>
</dbReference>
<dbReference type="InterPro" id="IPR036922">
    <property type="entry name" value="Rieske_2Fe-2S_sf"/>
</dbReference>
<dbReference type="SUPFAM" id="SSF51905">
    <property type="entry name" value="FAD/NAD(P)-binding domain"/>
    <property type="match status" value="1"/>
</dbReference>
<gene>
    <name evidence="7" type="ORF">CQU01_07900</name>
</gene>
<dbReference type="PANTHER" id="PTHR13847">
    <property type="entry name" value="SARCOSINE DEHYDROGENASE-RELATED"/>
    <property type="match status" value="1"/>
</dbReference>
<name>A0A511UZL0_9BACI</name>
<dbReference type="Gene3D" id="3.30.9.10">
    <property type="entry name" value="D-Amino Acid Oxidase, subunit A, domain 2"/>
    <property type="match status" value="1"/>
</dbReference>
<dbReference type="InterPro" id="IPR038010">
    <property type="entry name" value="YhfW_C"/>
</dbReference>
<dbReference type="AlphaFoldDB" id="A0A511UZL0"/>
<evidence type="ECO:0000256" key="4">
    <source>
        <dbReference type="ARBA" id="ARBA00023014"/>
    </source>
</evidence>
<comment type="caution">
    <text evidence="7">The sequence shown here is derived from an EMBL/GenBank/DDBJ whole genome shotgun (WGS) entry which is preliminary data.</text>
</comment>
<evidence type="ECO:0000256" key="3">
    <source>
        <dbReference type="ARBA" id="ARBA00023004"/>
    </source>
</evidence>
<dbReference type="FunFam" id="2.102.10.10:FF:000014">
    <property type="entry name" value="Oxidoreductase, FAD dependent"/>
    <property type="match status" value="1"/>
</dbReference>
<dbReference type="InterPro" id="IPR006076">
    <property type="entry name" value="FAD-dep_OxRdtase"/>
</dbReference>
<dbReference type="GO" id="GO:0005737">
    <property type="term" value="C:cytoplasm"/>
    <property type="evidence" value="ECO:0007669"/>
    <property type="project" value="TreeGrafter"/>
</dbReference>
<dbReference type="Pfam" id="PF00355">
    <property type="entry name" value="Rieske"/>
    <property type="match status" value="1"/>
</dbReference>
<keyword evidence="8" id="KW-1185">Reference proteome</keyword>
<dbReference type="CDD" id="cd03477">
    <property type="entry name" value="Rieske_YhfW_C"/>
    <property type="match status" value="1"/>
</dbReference>
<evidence type="ECO:0000313" key="7">
    <source>
        <dbReference type="EMBL" id="GEN30552.1"/>
    </source>
</evidence>
<dbReference type="PANTHER" id="PTHR13847:SF274">
    <property type="entry name" value="RIESKE 2FE-2S IRON-SULFUR PROTEIN YHFW-RELATED"/>
    <property type="match status" value="1"/>
</dbReference>
<dbReference type="InterPro" id="IPR017941">
    <property type="entry name" value="Rieske_2Fe-2S"/>
</dbReference>
<dbReference type="GO" id="GO:0004497">
    <property type="term" value="F:monooxygenase activity"/>
    <property type="evidence" value="ECO:0007669"/>
    <property type="project" value="UniProtKB-ARBA"/>
</dbReference>
<evidence type="ECO:0000259" key="6">
    <source>
        <dbReference type="PROSITE" id="PS51296"/>
    </source>
</evidence>
<keyword evidence="3" id="KW-0408">Iron</keyword>
<keyword evidence="4" id="KW-0411">Iron-sulfur</keyword>
<dbReference type="PRINTS" id="PR00162">
    <property type="entry name" value="RIESKE"/>
</dbReference>
<sequence length="508" mass="57710">MAKEKPNTEPIWRQEIHLPSFSTLKENIDADVAIIGAGITGITTAYLLTKHHGLKVAILDSDVILNGATGHTTAKVTAQHGLIYDELINHFGEEHARLYYEAQVEAIEIIKQFINTLNIDCQLTEEDAYIYTNNEKYVEKLKKEKKAYDLLNIKGDLLDKIPLNLPIKLALRMNNQAQFHPLLYLKRLVEEIQQLGGSVFENTTAVDIEFNKRPAVITDQGIRVFCNYVIVASQFPFYDGEGFYPMRMYPERAYVLAIKSSFKYPGGMYINAESPSRSIRSVQYNGEELLLIIGENHKTGQGKETRYHYQALENFAQDLTQSSEPLFRWSTQDLTTLDKLPYIGPITPTHQNVFVATGYRKWGMTNGTIAAKIITDQIIGKKNRYSKLFTPARFKIDPGLKRFAAINLDVAKHMLRGKFDHTKDIKAIEKMRPGEALITRVNGKRTGVYMDEHHKVHLVNTTCTHLGCEVEWNSGDHTWDCPCHGSRFSYTGEVITGPAKKPLKRITE</sequence>
<evidence type="ECO:0000256" key="1">
    <source>
        <dbReference type="ARBA" id="ARBA00022714"/>
    </source>
</evidence>
<evidence type="ECO:0000256" key="5">
    <source>
        <dbReference type="ARBA" id="ARBA00023157"/>
    </source>
</evidence>
<dbReference type="OrthoDB" id="9767869at2"/>
<dbReference type="Pfam" id="PF01266">
    <property type="entry name" value="DAO"/>
    <property type="match status" value="1"/>
</dbReference>
<dbReference type="RefSeq" id="WP_146935908.1">
    <property type="nucleotide sequence ID" value="NZ_BJXW01000008.1"/>
</dbReference>
<reference evidence="7 8" key="1">
    <citation type="submission" date="2019-07" db="EMBL/GenBank/DDBJ databases">
        <title>Whole genome shotgun sequence of Cerasibacillus quisquiliarum NBRC 102429.</title>
        <authorList>
            <person name="Hosoyama A."/>
            <person name="Uohara A."/>
            <person name="Ohji S."/>
            <person name="Ichikawa N."/>
        </authorList>
    </citation>
    <scope>NUCLEOTIDE SEQUENCE [LARGE SCALE GENOMIC DNA]</scope>
    <source>
        <strain evidence="7 8">NBRC 102429</strain>
    </source>
</reference>
<evidence type="ECO:0000313" key="8">
    <source>
        <dbReference type="Proteomes" id="UP000321491"/>
    </source>
</evidence>
<dbReference type="Proteomes" id="UP000321491">
    <property type="component" value="Unassembled WGS sequence"/>
</dbReference>
<dbReference type="EMBL" id="BJXW01000008">
    <property type="protein sequence ID" value="GEN30552.1"/>
    <property type="molecule type" value="Genomic_DNA"/>
</dbReference>
<dbReference type="Gene3D" id="3.50.50.60">
    <property type="entry name" value="FAD/NAD(P)-binding domain"/>
    <property type="match status" value="1"/>
</dbReference>
<dbReference type="Gene3D" id="2.102.10.10">
    <property type="entry name" value="Rieske [2Fe-2S] iron-sulphur domain"/>
    <property type="match status" value="1"/>
</dbReference>
<proteinExistence type="predicted"/>
<dbReference type="InterPro" id="IPR005805">
    <property type="entry name" value="Rieske_Fe-S_prot_C"/>
</dbReference>
<dbReference type="GO" id="GO:0016020">
    <property type="term" value="C:membrane"/>
    <property type="evidence" value="ECO:0007669"/>
    <property type="project" value="InterPro"/>
</dbReference>
<feature type="domain" description="Rieske" evidence="6">
    <location>
        <begin position="423"/>
        <end position="508"/>
    </location>
</feature>
<organism evidence="7 8">
    <name type="scientific">Cerasibacillus quisquiliarum</name>
    <dbReference type="NCBI Taxonomy" id="227865"/>
    <lineage>
        <taxon>Bacteria</taxon>
        <taxon>Bacillati</taxon>
        <taxon>Bacillota</taxon>
        <taxon>Bacilli</taxon>
        <taxon>Bacillales</taxon>
        <taxon>Bacillaceae</taxon>
        <taxon>Cerasibacillus</taxon>
    </lineage>
</organism>
<dbReference type="SUPFAM" id="SSF50022">
    <property type="entry name" value="ISP domain"/>
    <property type="match status" value="1"/>
</dbReference>
<keyword evidence="2" id="KW-0479">Metal-binding</keyword>